<protein>
    <submittedName>
        <fullName evidence="1">Uncharacterized protein</fullName>
    </submittedName>
</protein>
<proteinExistence type="predicted"/>
<evidence type="ECO:0000313" key="2">
    <source>
        <dbReference type="Proteomes" id="UP000250043"/>
    </source>
</evidence>
<name>A0A8E2DKR3_9APHY</name>
<evidence type="ECO:0000313" key="1">
    <source>
        <dbReference type="EMBL" id="OCH89124.1"/>
    </source>
</evidence>
<reference evidence="1 2" key="1">
    <citation type="submission" date="2016-07" db="EMBL/GenBank/DDBJ databases">
        <title>Draft genome of the white-rot fungus Obba rivulosa 3A-2.</title>
        <authorList>
            <consortium name="DOE Joint Genome Institute"/>
            <person name="Miettinen O."/>
            <person name="Riley R."/>
            <person name="Acob R."/>
            <person name="Barry K."/>
            <person name="Cullen D."/>
            <person name="De Vries R."/>
            <person name="Hainaut M."/>
            <person name="Hatakka A."/>
            <person name="Henrissat B."/>
            <person name="Hilden K."/>
            <person name="Kuo R."/>
            <person name="Labutti K."/>
            <person name="Lipzen A."/>
            <person name="Makela M.R."/>
            <person name="Sandor L."/>
            <person name="Spatafora J.W."/>
            <person name="Grigoriev I.V."/>
            <person name="Hibbett D.S."/>
        </authorList>
    </citation>
    <scope>NUCLEOTIDE SEQUENCE [LARGE SCALE GENOMIC DNA]</scope>
    <source>
        <strain evidence="1 2">3A-2</strain>
    </source>
</reference>
<keyword evidence="2" id="KW-1185">Reference proteome</keyword>
<organism evidence="1 2">
    <name type="scientific">Obba rivulosa</name>
    <dbReference type="NCBI Taxonomy" id="1052685"/>
    <lineage>
        <taxon>Eukaryota</taxon>
        <taxon>Fungi</taxon>
        <taxon>Dikarya</taxon>
        <taxon>Basidiomycota</taxon>
        <taxon>Agaricomycotina</taxon>
        <taxon>Agaricomycetes</taxon>
        <taxon>Polyporales</taxon>
        <taxon>Gelatoporiaceae</taxon>
        <taxon>Obba</taxon>
    </lineage>
</organism>
<dbReference type="AlphaFoldDB" id="A0A8E2DKR3"/>
<accession>A0A8E2DKR3</accession>
<gene>
    <name evidence="1" type="ORF">OBBRIDRAFT_733116</name>
</gene>
<dbReference type="OrthoDB" id="2794192at2759"/>
<dbReference type="EMBL" id="KV722434">
    <property type="protein sequence ID" value="OCH89124.1"/>
    <property type="molecule type" value="Genomic_DNA"/>
</dbReference>
<dbReference type="Proteomes" id="UP000250043">
    <property type="component" value="Unassembled WGS sequence"/>
</dbReference>
<sequence length="52" mass="6004">MSKAELLRGAHLMGVAGEEMIPRDFRYTNTLDAFQAFYVNKYVDHQAHELAF</sequence>